<feature type="non-terminal residue" evidence="3">
    <location>
        <position position="1"/>
    </location>
</feature>
<feature type="compositionally biased region" description="Low complexity" evidence="2">
    <location>
        <begin position="173"/>
        <end position="188"/>
    </location>
</feature>
<organism evidence="3 4">
    <name type="scientific">Prorocentrum cordatum</name>
    <dbReference type="NCBI Taxonomy" id="2364126"/>
    <lineage>
        <taxon>Eukaryota</taxon>
        <taxon>Sar</taxon>
        <taxon>Alveolata</taxon>
        <taxon>Dinophyceae</taxon>
        <taxon>Prorocentrales</taxon>
        <taxon>Prorocentraceae</taxon>
        <taxon>Prorocentrum</taxon>
    </lineage>
</organism>
<name>A0ABN9XKL8_9DINO</name>
<accession>A0ABN9XKL8</accession>
<protein>
    <submittedName>
        <fullName evidence="3">Uncharacterized protein</fullName>
    </submittedName>
</protein>
<reference evidence="3" key="1">
    <citation type="submission" date="2023-10" db="EMBL/GenBank/DDBJ databases">
        <authorList>
            <person name="Chen Y."/>
            <person name="Shah S."/>
            <person name="Dougan E. K."/>
            <person name="Thang M."/>
            <person name="Chan C."/>
        </authorList>
    </citation>
    <scope>NUCLEOTIDE SEQUENCE [LARGE SCALE GENOMIC DNA]</scope>
</reference>
<evidence type="ECO:0000256" key="2">
    <source>
        <dbReference type="SAM" id="MobiDB-lite"/>
    </source>
</evidence>
<evidence type="ECO:0000313" key="3">
    <source>
        <dbReference type="EMBL" id="CAK0898992.1"/>
    </source>
</evidence>
<evidence type="ECO:0000256" key="1">
    <source>
        <dbReference type="SAM" id="Coils"/>
    </source>
</evidence>
<proteinExistence type="predicted"/>
<dbReference type="EMBL" id="CAUYUJ010020532">
    <property type="protein sequence ID" value="CAK0898992.1"/>
    <property type="molecule type" value="Genomic_DNA"/>
</dbReference>
<evidence type="ECO:0000313" key="4">
    <source>
        <dbReference type="Proteomes" id="UP001189429"/>
    </source>
</evidence>
<gene>
    <name evidence="3" type="ORF">PCOR1329_LOCUS76626</name>
</gene>
<feature type="region of interest" description="Disordered" evidence="2">
    <location>
        <begin position="1"/>
        <end position="64"/>
    </location>
</feature>
<feature type="compositionally biased region" description="Basic and acidic residues" evidence="2">
    <location>
        <begin position="136"/>
        <end position="172"/>
    </location>
</feature>
<keyword evidence="4" id="KW-1185">Reference proteome</keyword>
<dbReference type="Proteomes" id="UP001189429">
    <property type="component" value="Unassembled WGS sequence"/>
</dbReference>
<sequence>TAGRPRSCSAPPRCGEPAGGCGGAAATAPQCGQLLPGAGEAQQGAAAAAASQMPPTQPLPPTPAEELDQAALVAKVKAYCKEEREHKTRWRRFCRAHEYPQDDPKMKPVEFLRDFWGSVQEAASGRRGSSEGQAAESREDAAEQGCDRAQPELERPPLKPQEPARARGDDHALAGGPAAADAAEGAPLADKEELARQAALVISSKERNKINKQLQKQLEEKAHTIRQLKEQSAQLKEQTALTLV</sequence>
<comment type="caution">
    <text evidence="3">The sequence shown here is derived from an EMBL/GenBank/DDBJ whole genome shotgun (WGS) entry which is preliminary data.</text>
</comment>
<feature type="region of interest" description="Disordered" evidence="2">
    <location>
        <begin position="122"/>
        <end position="192"/>
    </location>
</feature>
<feature type="coiled-coil region" evidence="1">
    <location>
        <begin position="211"/>
        <end position="238"/>
    </location>
</feature>
<keyword evidence="1" id="KW-0175">Coiled coil</keyword>
<feature type="compositionally biased region" description="Low complexity" evidence="2">
    <location>
        <begin position="24"/>
        <end position="54"/>
    </location>
</feature>